<dbReference type="RefSeq" id="WP_193685351.1">
    <property type="nucleotide sequence ID" value="NZ_CP062941.1"/>
</dbReference>
<proteinExistence type="predicted"/>
<evidence type="ECO:0000313" key="3">
    <source>
        <dbReference type="Proteomes" id="UP000593875"/>
    </source>
</evidence>
<evidence type="ECO:0000313" key="2">
    <source>
        <dbReference type="EMBL" id="QOL48305.1"/>
    </source>
</evidence>
<feature type="region of interest" description="Disordered" evidence="1">
    <location>
        <begin position="87"/>
        <end position="107"/>
    </location>
</feature>
<dbReference type="EMBL" id="CP062941">
    <property type="protein sequence ID" value="QOL48305.1"/>
    <property type="molecule type" value="Genomic_DNA"/>
</dbReference>
<sequence>MFRPLVAPVFIADPGDGNVQHRGIGLGLPAVRLVVLHPVHRFYRKKDRHIPFDASFHAMCGSRQSRLAEERITMPAHRAWCKPLKKKRTPDRFPVSPEFPLTKKKSS</sequence>
<keyword evidence="3" id="KW-1185">Reference proteome</keyword>
<name>A0A7L9U277_9BURK</name>
<reference evidence="2 3" key="1">
    <citation type="submission" date="2020-10" db="EMBL/GenBank/DDBJ databases">
        <title>Genome sequencing of Massilia sp. LPB0304.</title>
        <authorList>
            <person name="Kim J."/>
        </authorList>
    </citation>
    <scope>NUCLEOTIDE SEQUENCE [LARGE SCALE GENOMIC DNA]</scope>
    <source>
        <strain evidence="2 3">LPB0304</strain>
    </source>
</reference>
<gene>
    <name evidence="2" type="ORF">LPB04_15095</name>
</gene>
<evidence type="ECO:0000256" key="1">
    <source>
        <dbReference type="SAM" id="MobiDB-lite"/>
    </source>
</evidence>
<organism evidence="2 3">
    <name type="scientific">Massilia litorea</name>
    <dbReference type="NCBI Taxonomy" id="2769491"/>
    <lineage>
        <taxon>Bacteria</taxon>
        <taxon>Pseudomonadati</taxon>
        <taxon>Pseudomonadota</taxon>
        <taxon>Betaproteobacteria</taxon>
        <taxon>Burkholderiales</taxon>
        <taxon>Oxalobacteraceae</taxon>
        <taxon>Telluria group</taxon>
        <taxon>Massilia</taxon>
    </lineage>
</organism>
<dbReference type="Proteomes" id="UP000593875">
    <property type="component" value="Chromosome"/>
</dbReference>
<dbReference type="KEGG" id="mlir:LPB04_15095"/>
<accession>A0A7L9U277</accession>
<protein>
    <submittedName>
        <fullName evidence="2">Uncharacterized protein</fullName>
    </submittedName>
</protein>
<dbReference type="AlphaFoldDB" id="A0A7L9U277"/>